<dbReference type="FunFam" id="1.10.150.20:FF:000002">
    <property type="entry name" value="DNA polymerase I"/>
    <property type="match status" value="1"/>
</dbReference>
<keyword evidence="5 17" id="KW-0808">Transferase</keyword>
<dbReference type="Pfam" id="PF01367">
    <property type="entry name" value="5_3_exonuc"/>
    <property type="match status" value="1"/>
</dbReference>
<sequence length="901" mass="98832">MSQEYPLLLVDASGYLFRAYHALPKLTNSRGEPTGALVGVLNMLRKLIEDQRPDYIGVVFDAGGRGFRHERYPDYKANRPAPPEDLRAQIEPLQTIIRALGLPLLVVPGVEADDVIGTLSTQAAALGLPTLISTGDKDLAQLVDEHVTLVNTMTGTWLDPAGVREKFGVPPERIVDYLALMGDSVDNIPGVPGCGPKTAAKWLTDYGDLDGVIAQAASIKGKIGESLRTALDQLPLARELLTIKRDVALDFGPTDLRPTPPDIATLRAWYERLELRRLLATLDGMGVAGAPPTQRHQTGHEPQYELVLTESALEAWLARLRTAELIALDTETTALDARRAELVGISFAVAPGQAAYVPLAHTYPGAPQQLDRDLVLARLKPVLEDPDRPKVGQNLKYDLTVLARYGIELHGIAHDTLIASYVLDSTARHDLDSLAKRFLGHDTIRFKDVAGTGSKQIRFDQVPLEQAGPYAAEDAEVTLRLHQVLQPRLTAVPKLERLYREIEMPLVPVLARLERAGVLIDAEQLESQSAELARRILELEETAQRVAGRRFNLGSPKQIAALLFEELGLPVVAKTPKGAPSTSEEVLEQLAQVHELPRIILEHRLLSKLKSTYTDKLPRLIDPATGRIHTSYHQTVTATGRLSSSDPNLQNIPIRTEEGRRIRRAFIAAPGHRLLAADYSQIELRIMAHLSGDARLLAAFAAGLDIHRATAAEILGLAPEAVTSEQRRSAKAINFGLIYGMSAFGLAHQLGIERAAAQAYVERYFERYPGVREFMERIRHQARECGYVETLFGRRLHLPEIGHSNQTRRAAAERTAINAPMQGTAADIIKRAMIAVDVWIETTGAPARLILQVHDELVLEVAETALEETREAVRAAMEGAAELAVPLVVEIGSGANWDDAH</sequence>
<dbReference type="Gene3D" id="1.10.150.20">
    <property type="entry name" value="5' to 3' exonuclease, C-terminal subdomain"/>
    <property type="match status" value="2"/>
</dbReference>
<dbReference type="InterPro" id="IPR036397">
    <property type="entry name" value="RNaseH_sf"/>
</dbReference>
<dbReference type="InterPro" id="IPR029060">
    <property type="entry name" value="PIN-like_dom_sf"/>
</dbReference>
<name>A0A6I6ELT8_THETI</name>
<keyword evidence="14 17" id="KW-0234">DNA repair</keyword>
<feature type="domain" description="3'-5' exonuclease" evidence="18">
    <location>
        <begin position="304"/>
        <end position="490"/>
    </location>
</feature>
<evidence type="ECO:0000256" key="12">
    <source>
        <dbReference type="ARBA" id="ARBA00022932"/>
    </source>
</evidence>
<dbReference type="SUPFAM" id="SSF53098">
    <property type="entry name" value="Ribonuclease H-like"/>
    <property type="match status" value="1"/>
</dbReference>
<comment type="catalytic activity">
    <reaction evidence="15 17">
        <text>DNA(n) + a 2'-deoxyribonucleoside 5'-triphosphate = DNA(n+1) + diphosphate</text>
        <dbReference type="Rhea" id="RHEA:22508"/>
        <dbReference type="Rhea" id="RHEA-COMP:17339"/>
        <dbReference type="Rhea" id="RHEA-COMP:17340"/>
        <dbReference type="ChEBI" id="CHEBI:33019"/>
        <dbReference type="ChEBI" id="CHEBI:61560"/>
        <dbReference type="ChEBI" id="CHEBI:173112"/>
        <dbReference type="EC" id="2.7.7.7"/>
    </reaction>
</comment>
<dbReference type="FunFam" id="3.30.420.10:FF:000026">
    <property type="entry name" value="DNA polymerase I"/>
    <property type="match status" value="1"/>
</dbReference>
<dbReference type="OrthoDB" id="9806424at2"/>
<keyword evidence="12 17" id="KW-0239">DNA-directed DNA polymerase</keyword>
<evidence type="ECO:0000256" key="8">
    <source>
        <dbReference type="ARBA" id="ARBA00022722"/>
    </source>
</evidence>
<dbReference type="AlphaFoldDB" id="A0A6I6ELT8"/>
<evidence type="ECO:0000256" key="17">
    <source>
        <dbReference type="RuleBase" id="RU004460"/>
    </source>
</evidence>
<dbReference type="SMART" id="SM00474">
    <property type="entry name" value="35EXOc"/>
    <property type="match status" value="1"/>
</dbReference>
<dbReference type="InterPro" id="IPR018320">
    <property type="entry name" value="DNA_polymerase_1"/>
</dbReference>
<dbReference type="Gene3D" id="3.30.70.370">
    <property type="match status" value="1"/>
</dbReference>
<dbReference type="FunFam" id="3.40.50.1010:FF:000001">
    <property type="entry name" value="DNA polymerase I"/>
    <property type="match status" value="1"/>
</dbReference>
<comment type="function">
    <text evidence="17">In addition to polymerase activity, this DNA polymerase exhibits 3'-5' and 5'-3' exonuclease activity.</text>
</comment>
<dbReference type="EMBL" id="CP039268">
    <property type="protein sequence ID" value="QGU33957.1"/>
    <property type="molecule type" value="Genomic_DNA"/>
</dbReference>
<evidence type="ECO:0000256" key="16">
    <source>
        <dbReference type="NCBIfam" id="TIGR00593"/>
    </source>
</evidence>
<dbReference type="SMART" id="SM00482">
    <property type="entry name" value="POLAc"/>
    <property type="match status" value="1"/>
</dbReference>
<dbReference type="NCBIfam" id="TIGR00593">
    <property type="entry name" value="pola"/>
    <property type="match status" value="1"/>
</dbReference>
<evidence type="ECO:0000256" key="2">
    <source>
        <dbReference type="ARBA" id="ARBA00011541"/>
    </source>
</evidence>
<dbReference type="GO" id="GO:0006302">
    <property type="term" value="P:double-strand break repair"/>
    <property type="evidence" value="ECO:0007669"/>
    <property type="project" value="TreeGrafter"/>
</dbReference>
<keyword evidence="6 17" id="KW-0548">Nucleotidyltransferase</keyword>
<dbReference type="SUPFAM" id="SSF47807">
    <property type="entry name" value="5' to 3' exonuclease, C-terminal subdomain"/>
    <property type="match status" value="1"/>
</dbReference>
<organism evidence="21 22">
    <name type="scientific">Thermochromatium tepidum ATCC 43061</name>
    <dbReference type="NCBI Taxonomy" id="316276"/>
    <lineage>
        <taxon>Bacteria</taxon>
        <taxon>Pseudomonadati</taxon>
        <taxon>Pseudomonadota</taxon>
        <taxon>Gammaproteobacteria</taxon>
        <taxon>Chromatiales</taxon>
        <taxon>Chromatiaceae</taxon>
        <taxon>Thermochromatium</taxon>
    </lineage>
</organism>
<dbReference type="CDD" id="cd06139">
    <property type="entry name" value="DNA_polA_I_Ecoli_like_exo"/>
    <property type="match status" value="1"/>
</dbReference>
<dbReference type="PANTHER" id="PTHR10133:SF27">
    <property type="entry name" value="DNA POLYMERASE NU"/>
    <property type="match status" value="1"/>
</dbReference>
<keyword evidence="9 17" id="KW-0227">DNA damage</keyword>
<dbReference type="GO" id="GO:0008408">
    <property type="term" value="F:3'-5' exonuclease activity"/>
    <property type="evidence" value="ECO:0007669"/>
    <property type="project" value="UniProtKB-UniRule"/>
</dbReference>
<dbReference type="InterPro" id="IPR012337">
    <property type="entry name" value="RNaseH-like_sf"/>
</dbReference>
<dbReference type="SMART" id="SM00475">
    <property type="entry name" value="53EXOc"/>
    <property type="match status" value="1"/>
</dbReference>
<dbReference type="Pfam" id="PF00476">
    <property type="entry name" value="DNA_pol_A"/>
    <property type="match status" value="1"/>
</dbReference>
<dbReference type="SUPFAM" id="SSF88723">
    <property type="entry name" value="PIN domain-like"/>
    <property type="match status" value="1"/>
</dbReference>
<dbReference type="InterPro" id="IPR002298">
    <property type="entry name" value="DNA_polymerase_A"/>
</dbReference>
<evidence type="ECO:0000256" key="9">
    <source>
        <dbReference type="ARBA" id="ARBA00022763"/>
    </source>
</evidence>
<evidence type="ECO:0000256" key="5">
    <source>
        <dbReference type="ARBA" id="ARBA00022679"/>
    </source>
</evidence>
<dbReference type="Proteomes" id="UP000426424">
    <property type="component" value="Chromosome"/>
</dbReference>
<accession>A0A6I6ELT8</accession>
<evidence type="ECO:0000256" key="4">
    <source>
        <dbReference type="ARBA" id="ARBA00020311"/>
    </source>
</evidence>
<dbReference type="Gene3D" id="3.30.420.10">
    <property type="entry name" value="Ribonuclease H-like superfamily/Ribonuclease H"/>
    <property type="match status" value="1"/>
</dbReference>
<dbReference type="EC" id="2.7.7.7" evidence="3 16"/>
<dbReference type="SMART" id="SM00279">
    <property type="entry name" value="HhH2"/>
    <property type="match status" value="1"/>
</dbReference>
<evidence type="ECO:0000256" key="3">
    <source>
        <dbReference type="ARBA" id="ARBA00012417"/>
    </source>
</evidence>
<dbReference type="InterPro" id="IPR001098">
    <property type="entry name" value="DNA-dir_DNA_pol_A_palm_dom"/>
</dbReference>
<keyword evidence="10 17" id="KW-0378">Hydrolase</keyword>
<dbReference type="InterPro" id="IPR020045">
    <property type="entry name" value="DNA_polI_H3TH"/>
</dbReference>
<dbReference type="InterPro" id="IPR002421">
    <property type="entry name" value="5-3_exonuclease"/>
</dbReference>
<evidence type="ECO:0000259" key="19">
    <source>
        <dbReference type="SMART" id="SM00475"/>
    </source>
</evidence>
<dbReference type="GO" id="GO:0008409">
    <property type="term" value="F:5'-3' exonuclease activity"/>
    <property type="evidence" value="ECO:0007669"/>
    <property type="project" value="UniProtKB-UniRule"/>
</dbReference>
<dbReference type="InterPro" id="IPR020046">
    <property type="entry name" value="5-3_exonucl_a-hlix_arch_N"/>
</dbReference>
<dbReference type="GO" id="GO:0003677">
    <property type="term" value="F:DNA binding"/>
    <property type="evidence" value="ECO:0007669"/>
    <property type="project" value="UniProtKB-UniRule"/>
</dbReference>
<evidence type="ECO:0000256" key="11">
    <source>
        <dbReference type="ARBA" id="ARBA00022839"/>
    </source>
</evidence>
<dbReference type="Gene3D" id="3.40.50.1010">
    <property type="entry name" value="5'-nuclease"/>
    <property type="match status" value="1"/>
</dbReference>
<dbReference type="GO" id="GO:0003887">
    <property type="term" value="F:DNA-directed DNA polymerase activity"/>
    <property type="evidence" value="ECO:0007669"/>
    <property type="project" value="UniProtKB-UniRule"/>
</dbReference>
<dbReference type="InterPro" id="IPR008918">
    <property type="entry name" value="HhH2"/>
</dbReference>
<keyword evidence="13 17" id="KW-0238">DNA-binding</keyword>
<dbReference type="RefSeq" id="WP_153976141.1">
    <property type="nucleotide sequence ID" value="NZ_CP039268.1"/>
</dbReference>
<dbReference type="Pfam" id="PF01612">
    <property type="entry name" value="DNA_pol_A_exo1"/>
    <property type="match status" value="1"/>
</dbReference>
<dbReference type="Pfam" id="PF02739">
    <property type="entry name" value="5_3_exonuc_N"/>
    <property type="match status" value="1"/>
</dbReference>
<dbReference type="SUPFAM" id="SSF56672">
    <property type="entry name" value="DNA/RNA polymerases"/>
    <property type="match status" value="1"/>
</dbReference>
<feature type="domain" description="DNA-directed DNA polymerase family A palm" evidence="20">
    <location>
        <begin position="659"/>
        <end position="865"/>
    </location>
</feature>
<dbReference type="Gene3D" id="1.20.1060.10">
    <property type="entry name" value="Taq DNA Polymerase, Chain T, domain 4"/>
    <property type="match status" value="1"/>
</dbReference>
<dbReference type="FunFam" id="1.10.150.20:FF:000003">
    <property type="entry name" value="DNA polymerase I"/>
    <property type="match status" value="1"/>
</dbReference>
<reference evidence="21 22" key="1">
    <citation type="submission" date="2019-12" db="EMBL/GenBank/DDBJ databases">
        <title>The complete genome of the thermophilic, anoxygenic phototrophic gammaproteobacterium Thermochromatium tepidum.</title>
        <authorList>
            <person name="Sattley W.M."/>
            <person name="Swingley W.D."/>
            <person name="Burchell B.M."/>
            <person name="Gurbani S.A."/>
            <person name="Kujawa C.M."/>
            <person name="Nuccio D.A."/>
            <person name="Schladweiler J."/>
            <person name="Shaffer K.N."/>
            <person name="Stokes L.M."/>
            <person name="Touchman J.W."/>
            <person name="Blankenship R.E."/>
            <person name="Madigan M.T."/>
        </authorList>
    </citation>
    <scope>NUCLEOTIDE SEQUENCE [LARGE SCALE GENOMIC DNA]</scope>
    <source>
        <strain evidence="21 22">ATCC 43061</strain>
    </source>
</reference>
<keyword evidence="11 17" id="KW-0269">Exonuclease</keyword>
<evidence type="ECO:0000256" key="15">
    <source>
        <dbReference type="ARBA" id="ARBA00049244"/>
    </source>
</evidence>
<evidence type="ECO:0000256" key="13">
    <source>
        <dbReference type="ARBA" id="ARBA00023125"/>
    </source>
</evidence>
<dbReference type="InterPro" id="IPR019760">
    <property type="entry name" value="DNA-dir_DNA_pol_A_CS"/>
</dbReference>
<comment type="similarity">
    <text evidence="1 17">Belongs to the DNA polymerase type-A family.</text>
</comment>
<dbReference type="FunFam" id="1.20.1060.10:FF:000001">
    <property type="entry name" value="DNA polymerase I"/>
    <property type="match status" value="1"/>
</dbReference>
<dbReference type="InterPro" id="IPR002562">
    <property type="entry name" value="3'-5'_exonuclease_dom"/>
</dbReference>
<dbReference type="PANTHER" id="PTHR10133">
    <property type="entry name" value="DNA POLYMERASE I"/>
    <property type="match status" value="1"/>
</dbReference>
<keyword evidence="7 17" id="KW-0235">DNA replication</keyword>
<dbReference type="GO" id="GO:0006261">
    <property type="term" value="P:DNA-templated DNA replication"/>
    <property type="evidence" value="ECO:0007669"/>
    <property type="project" value="UniProtKB-UniRule"/>
</dbReference>
<dbReference type="CDD" id="cd08637">
    <property type="entry name" value="DNA_pol_A_pol_I_C"/>
    <property type="match status" value="1"/>
</dbReference>
<evidence type="ECO:0000256" key="10">
    <source>
        <dbReference type="ARBA" id="ARBA00022801"/>
    </source>
</evidence>
<gene>
    <name evidence="17 21" type="primary">polA</name>
    <name evidence="21" type="ORF">E6P07_04825</name>
</gene>
<evidence type="ECO:0000259" key="18">
    <source>
        <dbReference type="SMART" id="SM00474"/>
    </source>
</evidence>
<keyword evidence="8" id="KW-0540">Nuclease</keyword>
<evidence type="ECO:0000256" key="1">
    <source>
        <dbReference type="ARBA" id="ARBA00007705"/>
    </source>
</evidence>
<dbReference type="InterPro" id="IPR043502">
    <property type="entry name" value="DNA/RNA_pol_sf"/>
</dbReference>
<evidence type="ECO:0000256" key="7">
    <source>
        <dbReference type="ARBA" id="ARBA00022705"/>
    </source>
</evidence>
<evidence type="ECO:0000259" key="20">
    <source>
        <dbReference type="SMART" id="SM00482"/>
    </source>
</evidence>
<keyword evidence="22" id="KW-1185">Reference proteome</keyword>
<dbReference type="NCBIfam" id="NF004397">
    <property type="entry name" value="PRK05755.1"/>
    <property type="match status" value="1"/>
</dbReference>
<evidence type="ECO:0000313" key="22">
    <source>
        <dbReference type="Proteomes" id="UP000426424"/>
    </source>
</evidence>
<protein>
    <recommendedName>
        <fullName evidence="4 16">DNA polymerase I</fullName>
        <ecNumber evidence="3 16">2.7.7.7</ecNumber>
    </recommendedName>
</protein>
<evidence type="ECO:0000313" key="21">
    <source>
        <dbReference type="EMBL" id="QGU33957.1"/>
    </source>
</evidence>
<dbReference type="PRINTS" id="PR00868">
    <property type="entry name" value="DNAPOLI"/>
</dbReference>
<dbReference type="KEGG" id="ttp:E6P07_04825"/>
<feature type="domain" description="5'-3' exonuclease" evidence="19">
    <location>
        <begin position="4"/>
        <end position="259"/>
    </location>
</feature>
<dbReference type="InterPro" id="IPR036279">
    <property type="entry name" value="5-3_exonuclease_C_sf"/>
</dbReference>
<evidence type="ECO:0000256" key="14">
    <source>
        <dbReference type="ARBA" id="ARBA00023204"/>
    </source>
</evidence>
<comment type="subunit">
    <text evidence="2">Single-chain monomer with multiple functions.</text>
</comment>
<dbReference type="PROSITE" id="PS00447">
    <property type="entry name" value="DNA_POLYMERASE_A"/>
    <property type="match status" value="1"/>
</dbReference>
<dbReference type="CDD" id="cd09859">
    <property type="entry name" value="PIN_53EXO"/>
    <property type="match status" value="1"/>
</dbReference>
<evidence type="ECO:0000256" key="6">
    <source>
        <dbReference type="ARBA" id="ARBA00022695"/>
    </source>
</evidence>
<proteinExistence type="inferred from homology"/>
<dbReference type="CDD" id="cd09898">
    <property type="entry name" value="H3TH_53EXO"/>
    <property type="match status" value="1"/>
</dbReference>